<dbReference type="InterPro" id="IPR050709">
    <property type="entry name" value="Biotin_Carboxyl_Carrier/Decarb"/>
</dbReference>
<comment type="pathway">
    <text evidence="1 8">Lipid metabolism; fatty acid biosynthesis.</text>
</comment>
<feature type="region of interest" description="Disordered" evidence="9">
    <location>
        <begin position="1"/>
        <end position="28"/>
    </location>
</feature>
<keyword evidence="7 8" id="KW-0092">Biotin</keyword>
<evidence type="ECO:0000313" key="12">
    <source>
        <dbReference type="Proteomes" id="UP000632154"/>
    </source>
</evidence>
<feature type="compositionally biased region" description="Low complexity" evidence="9">
    <location>
        <begin position="56"/>
        <end position="116"/>
    </location>
</feature>
<evidence type="ECO:0000256" key="6">
    <source>
        <dbReference type="ARBA" id="ARBA00023160"/>
    </source>
</evidence>
<evidence type="ECO:0000256" key="8">
    <source>
        <dbReference type="RuleBase" id="RU364072"/>
    </source>
</evidence>
<name>A0ABQ3KE31_9DEIO</name>
<keyword evidence="12" id="KW-1185">Reference proteome</keyword>
<dbReference type="EMBL" id="BNAL01000056">
    <property type="protein sequence ID" value="GHG11982.1"/>
    <property type="molecule type" value="Genomic_DNA"/>
</dbReference>
<evidence type="ECO:0000256" key="4">
    <source>
        <dbReference type="ARBA" id="ARBA00022832"/>
    </source>
</evidence>
<evidence type="ECO:0000256" key="7">
    <source>
        <dbReference type="ARBA" id="ARBA00023267"/>
    </source>
</evidence>
<dbReference type="PROSITE" id="PS50968">
    <property type="entry name" value="BIOTINYL_LIPOYL"/>
    <property type="match status" value="1"/>
</dbReference>
<dbReference type="PRINTS" id="PR01071">
    <property type="entry name" value="ACOABIOTINCC"/>
</dbReference>
<dbReference type="InterPro" id="IPR001249">
    <property type="entry name" value="AcCoA_biotinCC"/>
</dbReference>
<dbReference type="InterPro" id="IPR000089">
    <property type="entry name" value="Biotin_lipoyl"/>
</dbReference>
<proteinExistence type="predicted"/>
<dbReference type="NCBIfam" id="TIGR00531">
    <property type="entry name" value="BCCP"/>
    <property type="match status" value="1"/>
</dbReference>
<dbReference type="Gene3D" id="2.40.50.100">
    <property type="match status" value="1"/>
</dbReference>
<keyword evidence="6 8" id="KW-0275">Fatty acid biosynthesis</keyword>
<feature type="domain" description="Lipoyl-binding" evidence="10">
    <location>
        <begin position="116"/>
        <end position="192"/>
    </location>
</feature>
<evidence type="ECO:0000256" key="1">
    <source>
        <dbReference type="ARBA" id="ARBA00005194"/>
    </source>
</evidence>
<reference evidence="12" key="1">
    <citation type="journal article" date="2019" name="Int. J. Syst. Evol. Microbiol.">
        <title>The Global Catalogue of Microorganisms (GCM) 10K type strain sequencing project: providing services to taxonomists for standard genome sequencing and annotation.</title>
        <authorList>
            <consortium name="The Broad Institute Genomics Platform"/>
            <consortium name="The Broad Institute Genome Sequencing Center for Infectious Disease"/>
            <person name="Wu L."/>
            <person name="Ma J."/>
        </authorList>
    </citation>
    <scope>NUCLEOTIDE SEQUENCE [LARGE SCALE GENOMIC DNA]</scope>
    <source>
        <strain evidence="12">CGMCC 1.18439</strain>
    </source>
</reference>
<keyword evidence="4 8" id="KW-0276">Fatty acid metabolism</keyword>
<evidence type="ECO:0000256" key="5">
    <source>
        <dbReference type="ARBA" id="ARBA00023098"/>
    </source>
</evidence>
<evidence type="ECO:0000256" key="3">
    <source>
        <dbReference type="ARBA" id="ARBA00022516"/>
    </source>
</evidence>
<dbReference type="InterPro" id="IPR001882">
    <property type="entry name" value="Biotin_BS"/>
</dbReference>
<feature type="compositionally biased region" description="Polar residues" evidence="9">
    <location>
        <begin position="1"/>
        <end position="22"/>
    </location>
</feature>
<organism evidence="11 12">
    <name type="scientific">Deinococcus piscis</name>
    <dbReference type="NCBI Taxonomy" id="394230"/>
    <lineage>
        <taxon>Bacteria</taxon>
        <taxon>Thermotogati</taxon>
        <taxon>Deinococcota</taxon>
        <taxon>Deinococci</taxon>
        <taxon>Deinococcales</taxon>
        <taxon>Deinococcaceae</taxon>
        <taxon>Deinococcus</taxon>
    </lineage>
</organism>
<evidence type="ECO:0000256" key="9">
    <source>
        <dbReference type="SAM" id="MobiDB-lite"/>
    </source>
</evidence>
<comment type="function">
    <text evidence="8">This protein is a component of the acetyl coenzyme A carboxylase complex; first, biotin carboxylase catalyzes the carboxylation of the carrier protein and then the transcarboxylase transfers the carboxyl group to form malonyl-CoA.</text>
</comment>
<keyword evidence="3 8" id="KW-0444">Lipid biosynthesis</keyword>
<evidence type="ECO:0000313" key="11">
    <source>
        <dbReference type="EMBL" id="GHG11982.1"/>
    </source>
</evidence>
<feature type="region of interest" description="Disordered" evidence="9">
    <location>
        <begin position="46"/>
        <end position="116"/>
    </location>
</feature>
<dbReference type="Proteomes" id="UP000632154">
    <property type="component" value="Unassembled WGS sequence"/>
</dbReference>
<sequence length="192" mass="19749">MASSEESQTDNPTPKNEENSMNPEDLKKILDALAHADVREFSLKTGSFDLDLRRGPQASASAPAPAQAATPAPTFAAPAATPAMDTPAAAEAPAAPTEAPAPAAAPAPATAPASAGTPVKAPIVGTFYAASSPDAEPYVKPGDRVQEGQVLCIIEAMKLMNEIEAESSGTIREILVKNGEPVEFGQTLFIIE</sequence>
<dbReference type="PROSITE" id="PS00188">
    <property type="entry name" value="BIOTIN"/>
    <property type="match status" value="1"/>
</dbReference>
<dbReference type="PANTHER" id="PTHR45266:SF3">
    <property type="entry name" value="OXALOACETATE DECARBOXYLASE ALPHA CHAIN"/>
    <property type="match status" value="1"/>
</dbReference>
<keyword evidence="5 8" id="KW-0443">Lipid metabolism</keyword>
<dbReference type="InterPro" id="IPR011053">
    <property type="entry name" value="Single_hybrid_motif"/>
</dbReference>
<comment type="caution">
    <text evidence="11">The sequence shown here is derived from an EMBL/GenBank/DDBJ whole genome shotgun (WGS) entry which is preliminary data.</text>
</comment>
<gene>
    <name evidence="11" type="ORF">GCM10017783_25290</name>
</gene>
<protein>
    <recommendedName>
        <fullName evidence="2 8">Biotin carboxyl carrier protein of acetyl-CoA carboxylase</fullName>
    </recommendedName>
</protein>
<evidence type="ECO:0000256" key="2">
    <source>
        <dbReference type="ARBA" id="ARBA00017562"/>
    </source>
</evidence>
<dbReference type="PANTHER" id="PTHR45266">
    <property type="entry name" value="OXALOACETATE DECARBOXYLASE ALPHA CHAIN"/>
    <property type="match status" value="1"/>
</dbReference>
<evidence type="ECO:0000259" key="10">
    <source>
        <dbReference type="PROSITE" id="PS50968"/>
    </source>
</evidence>
<accession>A0ABQ3KE31</accession>
<dbReference type="CDD" id="cd06850">
    <property type="entry name" value="biotinyl_domain"/>
    <property type="match status" value="1"/>
</dbReference>
<dbReference type="Pfam" id="PF00364">
    <property type="entry name" value="Biotin_lipoyl"/>
    <property type="match status" value="1"/>
</dbReference>
<dbReference type="SUPFAM" id="SSF51230">
    <property type="entry name" value="Single hybrid motif"/>
    <property type="match status" value="1"/>
</dbReference>